<feature type="domain" description="HTH gntR-type" evidence="4">
    <location>
        <begin position="17"/>
        <end position="84"/>
    </location>
</feature>
<dbReference type="RefSeq" id="WP_119541622.1">
    <property type="nucleotide sequence ID" value="NZ_QYRN01000015.1"/>
</dbReference>
<evidence type="ECO:0000313" key="5">
    <source>
        <dbReference type="EMBL" id="RIX97431.1"/>
    </source>
</evidence>
<dbReference type="PANTHER" id="PTHR43537:SF5">
    <property type="entry name" value="UXU OPERON TRANSCRIPTIONAL REGULATOR"/>
    <property type="match status" value="1"/>
</dbReference>
<evidence type="ECO:0000313" key="6">
    <source>
        <dbReference type="Proteomes" id="UP000265750"/>
    </source>
</evidence>
<keyword evidence="6" id="KW-1185">Reference proteome</keyword>
<comment type="caution">
    <text evidence="5">The sequence shown here is derived from an EMBL/GenBank/DDBJ whole genome shotgun (WGS) entry which is preliminary data.</text>
</comment>
<dbReference type="SMART" id="SM00895">
    <property type="entry name" value="FCD"/>
    <property type="match status" value="1"/>
</dbReference>
<protein>
    <submittedName>
        <fullName evidence="5">GntR family transcriptional regulator</fullName>
    </submittedName>
</protein>
<dbReference type="OrthoDB" id="7768882at2"/>
<dbReference type="InterPro" id="IPR000524">
    <property type="entry name" value="Tscrpt_reg_HTH_GntR"/>
</dbReference>
<evidence type="ECO:0000256" key="2">
    <source>
        <dbReference type="ARBA" id="ARBA00023125"/>
    </source>
</evidence>
<gene>
    <name evidence="5" type="ORF">D3218_18825</name>
</gene>
<accession>A0A3A1WED9</accession>
<dbReference type="Pfam" id="PF00392">
    <property type="entry name" value="GntR"/>
    <property type="match status" value="1"/>
</dbReference>
<reference evidence="6" key="1">
    <citation type="submission" date="2018-09" db="EMBL/GenBank/DDBJ databases">
        <authorList>
            <person name="Tuo L."/>
        </authorList>
    </citation>
    <scope>NUCLEOTIDE SEQUENCE [LARGE SCALE GENOMIC DNA]</scope>
    <source>
        <strain evidence="6">M2BS4Y-1</strain>
    </source>
</reference>
<name>A0A3A1WED9_9HYPH</name>
<dbReference type="PANTHER" id="PTHR43537">
    <property type="entry name" value="TRANSCRIPTIONAL REGULATOR, GNTR FAMILY"/>
    <property type="match status" value="1"/>
</dbReference>
<keyword evidence="1" id="KW-0805">Transcription regulation</keyword>
<dbReference type="InterPro" id="IPR036390">
    <property type="entry name" value="WH_DNA-bd_sf"/>
</dbReference>
<dbReference type="SUPFAM" id="SSF46785">
    <property type="entry name" value="Winged helix' DNA-binding domain"/>
    <property type="match status" value="1"/>
</dbReference>
<dbReference type="GO" id="GO:0003700">
    <property type="term" value="F:DNA-binding transcription factor activity"/>
    <property type="evidence" value="ECO:0007669"/>
    <property type="project" value="InterPro"/>
</dbReference>
<evidence type="ECO:0000256" key="3">
    <source>
        <dbReference type="ARBA" id="ARBA00023163"/>
    </source>
</evidence>
<dbReference type="InterPro" id="IPR036388">
    <property type="entry name" value="WH-like_DNA-bd_sf"/>
</dbReference>
<organism evidence="5 6">
    <name type="scientific">Aureimonas flava</name>
    <dbReference type="NCBI Taxonomy" id="2320271"/>
    <lineage>
        <taxon>Bacteria</taxon>
        <taxon>Pseudomonadati</taxon>
        <taxon>Pseudomonadota</taxon>
        <taxon>Alphaproteobacteria</taxon>
        <taxon>Hyphomicrobiales</taxon>
        <taxon>Aurantimonadaceae</taxon>
        <taxon>Aureimonas</taxon>
    </lineage>
</organism>
<proteinExistence type="predicted"/>
<sequence>MDEIADDTIRAKGSDTLKLRELAYESIIEKLISHDFMPGEFVTQRQLVQRTGQPLGAIREIIPRLESEGLLRTVPQRGIQIAHVDLNLIREAFQFRLFLEKEAVAIFARSASDQTLAMLRREHEEMLALALARPLTPAEEAAAQAIDWRLHDMFIDALGNSIVSMAYRVNSVKLRLIRSERYRIDGRVVPVMREHLSVIEAIESRDPARASEAVGAHIDNARRLALTV</sequence>
<dbReference type="Gene3D" id="1.10.10.10">
    <property type="entry name" value="Winged helix-like DNA-binding domain superfamily/Winged helix DNA-binding domain"/>
    <property type="match status" value="1"/>
</dbReference>
<dbReference type="GO" id="GO:0003677">
    <property type="term" value="F:DNA binding"/>
    <property type="evidence" value="ECO:0007669"/>
    <property type="project" value="UniProtKB-KW"/>
</dbReference>
<keyword evidence="2" id="KW-0238">DNA-binding</keyword>
<dbReference type="InterPro" id="IPR008920">
    <property type="entry name" value="TF_FadR/GntR_C"/>
</dbReference>
<dbReference type="Gene3D" id="1.20.120.530">
    <property type="entry name" value="GntR ligand-binding domain-like"/>
    <property type="match status" value="1"/>
</dbReference>
<keyword evidence="3" id="KW-0804">Transcription</keyword>
<evidence type="ECO:0000256" key="1">
    <source>
        <dbReference type="ARBA" id="ARBA00023015"/>
    </source>
</evidence>
<dbReference type="EMBL" id="QYRN01000015">
    <property type="protein sequence ID" value="RIX97431.1"/>
    <property type="molecule type" value="Genomic_DNA"/>
</dbReference>
<dbReference type="Proteomes" id="UP000265750">
    <property type="component" value="Unassembled WGS sequence"/>
</dbReference>
<evidence type="ECO:0000259" key="4">
    <source>
        <dbReference type="PROSITE" id="PS50949"/>
    </source>
</evidence>
<dbReference type="PROSITE" id="PS50949">
    <property type="entry name" value="HTH_GNTR"/>
    <property type="match status" value="1"/>
</dbReference>
<dbReference type="AlphaFoldDB" id="A0A3A1WED9"/>
<dbReference type="Pfam" id="PF07729">
    <property type="entry name" value="FCD"/>
    <property type="match status" value="1"/>
</dbReference>
<dbReference type="InterPro" id="IPR011711">
    <property type="entry name" value="GntR_C"/>
</dbReference>
<dbReference type="SUPFAM" id="SSF48008">
    <property type="entry name" value="GntR ligand-binding domain-like"/>
    <property type="match status" value="1"/>
</dbReference>